<dbReference type="RefSeq" id="WP_181580153.1">
    <property type="nucleotide sequence ID" value="NZ_CP059399.1"/>
</dbReference>
<dbReference type="Gene3D" id="2.40.50.90">
    <property type="match status" value="1"/>
</dbReference>
<evidence type="ECO:0000313" key="1">
    <source>
        <dbReference type="EMBL" id="QLY28947.1"/>
    </source>
</evidence>
<dbReference type="AlphaFoldDB" id="A0A7D6ZFA4"/>
<name>A0A7D6ZFA4_9NOCA</name>
<dbReference type="KEGG" id="nhu:H0264_26970"/>
<proteinExistence type="predicted"/>
<accession>A0A7D6ZFA4</accession>
<evidence type="ECO:0000313" key="2">
    <source>
        <dbReference type="Proteomes" id="UP000515512"/>
    </source>
</evidence>
<dbReference type="InterPro" id="IPR035437">
    <property type="entry name" value="SNase_OB-fold_sf"/>
</dbReference>
<sequence length="323" mass="35211">MAKAVEKSRAGFLAAHTGLGLGSNGLPMSVKQAVHDGDTVTVDPIGNISTRFLGMDTPEVSFSLPANPDAFPHIDSPQWAQFLTDPFAAGLPPFDPPLPPSLEADLRARTGPDCAANHARHAEAAHRALEGFIEKDRTDRGLDLADMRFFLAFAGDVFDRYGRFLTYINIEVAQHEPRPPTYNERMLAGGWALPYFIWPNINPFRKQSSTVDAVPVPGQPISDPSLNRARQAVGAARAARLGVFARQDPLALMPSELRMLARTVGKGAAGFRPGPDRWVIDLGAADDTLLPPAHYHEVPLPEDRLFVPVEFVPLFVEKGWVKG</sequence>
<organism evidence="1 2">
    <name type="scientific">Nocardia huaxiensis</name>
    <dbReference type="NCBI Taxonomy" id="2755382"/>
    <lineage>
        <taxon>Bacteria</taxon>
        <taxon>Bacillati</taxon>
        <taxon>Actinomycetota</taxon>
        <taxon>Actinomycetes</taxon>
        <taxon>Mycobacteriales</taxon>
        <taxon>Nocardiaceae</taxon>
        <taxon>Nocardia</taxon>
    </lineage>
</organism>
<reference evidence="1 2" key="1">
    <citation type="submission" date="2020-07" db="EMBL/GenBank/DDBJ databases">
        <authorList>
            <person name="Zhuang K."/>
            <person name="Ran Y."/>
        </authorList>
    </citation>
    <scope>NUCLEOTIDE SEQUENCE [LARGE SCALE GENOMIC DNA]</scope>
    <source>
        <strain evidence="1 2">WCH-YHL-001</strain>
    </source>
</reference>
<keyword evidence="2" id="KW-1185">Reference proteome</keyword>
<dbReference type="Proteomes" id="UP000515512">
    <property type="component" value="Chromosome"/>
</dbReference>
<dbReference type="EMBL" id="CP059399">
    <property type="protein sequence ID" value="QLY28947.1"/>
    <property type="molecule type" value="Genomic_DNA"/>
</dbReference>
<gene>
    <name evidence="1" type="ORF">H0264_26970</name>
</gene>
<protein>
    <submittedName>
        <fullName evidence="1">Uncharacterized protein</fullName>
    </submittedName>
</protein>